<dbReference type="EMBL" id="KB730408">
    <property type="protein sequence ID" value="ENH66417.1"/>
    <property type="molecule type" value="Genomic_DNA"/>
</dbReference>
<feature type="domain" description="Nephrocystin 3-like N-terminal" evidence="5">
    <location>
        <begin position="192"/>
        <end position="349"/>
    </location>
</feature>
<dbReference type="Gene3D" id="2.130.10.10">
    <property type="entry name" value="YVTN repeat-like/Quinoprotein amine dehydrogenase"/>
    <property type="match status" value="3"/>
</dbReference>
<evidence type="ECO:0000256" key="2">
    <source>
        <dbReference type="ARBA" id="ARBA00022737"/>
    </source>
</evidence>
<dbReference type="SUPFAM" id="SSF50960">
    <property type="entry name" value="TolB, C-terminal domain"/>
    <property type="match status" value="1"/>
</dbReference>
<name>N4U4U7_FUSC1</name>
<dbReference type="CDD" id="cd00200">
    <property type="entry name" value="WD40"/>
    <property type="match status" value="2"/>
</dbReference>
<dbReference type="InterPro" id="IPR015943">
    <property type="entry name" value="WD40/YVTN_repeat-like_dom_sf"/>
</dbReference>
<organism evidence="6 7">
    <name type="scientific">Fusarium oxysporum f. sp. cubense (strain race 1)</name>
    <name type="common">Panama disease fungus</name>
    <dbReference type="NCBI Taxonomy" id="1229664"/>
    <lineage>
        <taxon>Eukaryota</taxon>
        <taxon>Fungi</taxon>
        <taxon>Dikarya</taxon>
        <taxon>Ascomycota</taxon>
        <taxon>Pezizomycotina</taxon>
        <taxon>Sordariomycetes</taxon>
        <taxon>Hypocreomycetidae</taxon>
        <taxon>Hypocreales</taxon>
        <taxon>Nectriaceae</taxon>
        <taxon>Fusarium</taxon>
        <taxon>Fusarium oxysporum species complex</taxon>
    </lineage>
</organism>
<feature type="repeat" description="WD" evidence="3">
    <location>
        <begin position="750"/>
        <end position="791"/>
    </location>
</feature>
<proteinExistence type="predicted"/>
<dbReference type="Proteomes" id="UP000016928">
    <property type="component" value="Unassembled WGS sequence"/>
</dbReference>
<gene>
    <name evidence="6" type="ORF">FOC1_g10000566</name>
</gene>
<dbReference type="AlphaFoldDB" id="N4U4U7"/>
<dbReference type="InterPro" id="IPR020472">
    <property type="entry name" value="WD40_PAC1"/>
</dbReference>
<dbReference type="Pfam" id="PF24883">
    <property type="entry name" value="NPHP3_N"/>
    <property type="match status" value="1"/>
</dbReference>
<dbReference type="InterPro" id="IPR027417">
    <property type="entry name" value="P-loop_NTPase"/>
</dbReference>
<reference evidence="7" key="2">
    <citation type="journal article" date="2014" name="PLoS ONE">
        <title>Genome and Transcriptome Analysis of the Fungal Pathogen Fusarium oxysporum f. sp. cubense Causing Banana Vascular Wilt Disease.</title>
        <authorList>
            <person name="Guo L."/>
            <person name="Han L."/>
            <person name="Yang L."/>
            <person name="Zeng H."/>
            <person name="Fan D."/>
            <person name="Zhu Y."/>
            <person name="Feng Y."/>
            <person name="Wang G."/>
            <person name="Peng C."/>
            <person name="Jiang X."/>
            <person name="Zhou D."/>
            <person name="Ni P."/>
            <person name="Liang C."/>
            <person name="Liu L."/>
            <person name="Wang J."/>
            <person name="Mao C."/>
            <person name="Fang X."/>
            <person name="Peng M."/>
            <person name="Huang J."/>
        </authorList>
    </citation>
    <scope>NUCLEOTIDE SEQUENCE [LARGE SCALE GENOMIC DNA]</scope>
    <source>
        <strain evidence="7">race 1</strain>
    </source>
</reference>
<dbReference type="PANTHER" id="PTHR44129">
    <property type="entry name" value="WD REPEAT-CONTAINING PROTEIN POP1"/>
    <property type="match status" value="1"/>
</dbReference>
<dbReference type="InterPro" id="IPR001680">
    <property type="entry name" value="WD40_rpt"/>
</dbReference>
<dbReference type="InterPro" id="IPR050349">
    <property type="entry name" value="WD_LIS1/nudF_dynein_reg"/>
</dbReference>
<dbReference type="PROSITE" id="PS50082">
    <property type="entry name" value="WD_REPEATS_2"/>
    <property type="match status" value="9"/>
</dbReference>
<dbReference type="InterPro" id="IPR056884">
    <property type="entry name" value="NPHP3-like_N"/>
</dbReference>
<feature type="repeat" description="WD" evidence="3">
    <location>
        <begin position="792"/>
        <end position="833"/>
    </location>
</feature>
<feature type="repeat" description="WD" evidence="3">
    <location>
        <begin position="1043"/>
        <end position="1084"/>
    </location>
</feature>
<keyword evidence="4" id="KW-0175">Coiled coil</keyword>
<dbReference type="PROSITE" id="PS50294">
    <property type="entry name" value="WD_REPEATS_REGION"/>
    <property type="match status" value="7"/>
</dbReference>
<protein>
    <submittedName>
        <fullName evidence="6">Vegetative incompatibility protein HET-E-1</fullName>
    </submittedName>
</protein>
<accession>N4U4U7</accession>
<feature type="coiled-coil region" evidence="4">
    <location>
        <begin position="24"/>
        <end position="65"/>
    </location>
</feature>
<dbReference type="OrthoDB" id="538223at2759"/>
<dbReference type="SMART" id="SM00320">
    <property type="entry name" value="WD40"/>
    <property type="match status" value="10"/>
</dbReference>
<dbReference type="STRING" id="1229664.N4U4U7"/>
<evidence type="ECO:0000256" key="4">
    <source>
        <dbReference type="SAM" id="Coils"/>
    </source>
</evidence>
<feature type="repeat" description="WD" evidence="3">
    <location>
        <begin position="1001"/>
        <end position="1042"/>
    </location>
</feature>
<feature type="repeat" description="WD" evidence="3">
    <location>
        <begin position="834"/>
        <end position="875"/>
    </location>
</feature>
<evidence type="ECO:0000313" key="6">
    <source>
        <dbReference type="EMBL" id="ENH66417.1"/>
    </source>
</evidence>
<keyword evidence="1 3" id="KW-0853">WD repeat</keyword>
<dbReference type="Gene3D" id="3.40.50.300">
    <property type="entry name" value="P-loop containing nucleotide triphosphate hydrolases"/>
    <property type="match status" value="1"/>
</dbReference>
<keyword evidence="2" id="KW-0677">Repeat</keyword>
<reference evidence="7" key="1">
    <citation type="submission" date="2012-09" db="EMBL/GenBank/DDBJ databases">
        <title>Genome sequencing and comparative transcriptomics of race 1 and race 4 of banana pathogen: Fusarium oxysporum f. sp. cubense.</title>
        <authorList>
            <person name="Fang X."/>
            <person name="Huang J."/>
        </authorList>
    </citation>
    <scope>NUCLEOTIDE SEQUENCE [LARGE SCALE GENOMIC DNA]</scope>
    <source>
        <strain evidence="7">race 1</strain>
    </source>
</reference>
<dbReference type="InterPro" id="IPR011047">
    <property type="entry name" value="Quinoprotein_ADH-like_sf"/>
</dbReference>
<feature type="repeat" description="WD" evidence="3">
    <location>
        <begin position="1085"/>
        <end position="1127"/>
    </location>
</feature>
<dbReference type="VEuPathDB" id="FungiDB:FOC1_g10000566"/>
<dbReference type="SUPFAM" id="SSF52540">
    <property type="entry name" value="P-loop containing nucleoside triphosphate hydrolases"/>
    <property type="match status" value="1"/>
</dbReference>
<feature type="repeat" description="WD" evidence="3">
    <location>
        <begin position="876"/>
        <end position="916"/>
    </location>
</feature>
<evidence type="ECO:0000259" key="5">
    <source>
        <dbReference type="Pfam" id="PF24883"/>
    </source>
</evidence>
<evidence type="ECO:0000256" key="1">
    <source>
        <dbReference type="ARBA" id="ARBA00022574"/>
    </source>
</evidence>
<dbReference type="PRINTS" id="PR00320">
    <property type="entry name" value="GPROTEINBRPT"/>
</dbReference>
<evidence type="ECO:0000313" key="7">
    <source>
        <dbReference type="Proteomes" id="UP000016928"/>
    </source>
</evidence>
<dbReference type="Pfam" id="PF00400">
    <property type="entry name" value="WD40"/>
    <property type="match status" value="9"/>
</dbReference>
<feature type="repeat" description="WD" evidence="3">
    <location>
        <begin position="917"/>
        <end position="958"/>
    </location>
</feature>
<dbReference type="OMA" id="LEGHCNV"/>
<dbReference type="SUPFAM" id="SSF50998">
    <property type="entry name" value="Quinoprotein alcohol dehydrogenase-like"/>
    <property type="match status" value="1"/>
</dbReference>
<dbReference type="HOGENOM" id="CLU_000288_6_16_1"/>
<sequence length="1274" mass="143019">MEALGAAVNILSAIDLSAKVGLLCLEYAKAVKNAQTEIAQLHREAVELEKALTDMQSLLEGADKEKLKSSQRLNGALKDSVMQLQMLEKRLHPSTSRKAMSRIGLRALKWPFESKEIDLFITNLRKNKDIILLTLQVDQTALLLEVNSSLSSLDQKWVLSRLQIAAGASFDSQAEEHNPTCLPNTRVDLLNQISEWVKDSNSQKLFWLNGMAGTGKSTVARTLAQSFSQSGHLGASFFFKRGESDRDGLSKFVSTICAQLVESRPTLALHIKATIDSDPHVFDKTTREQFSKMIVQAFSSTTEDPRNSNPTVIIIDALDECVRQEDVELIIHLFSHLEPSRIKVFLTSRPELHIRISFNSVQGTYDSFTLHEIPRLTIYHDISIFLSHELARIRMGYNLSVSEDRKLPPDWPGELKVQTLTEMAVPLFIFAATVSRFLADRRLGSPNDQLQEVLQYQAESRASQLDATYLPILNKLVSGLWAKQKEKVIKRFRETIGSIIILRSPLSRSALGRMLELSRDVLDGQLEMLHSVLDVPPDDSPVRIFHASFRDFLIDPEKSENWFWIDTKQAHRYIALRCLNLMEKNLRKDICNINRPGTSRLSIQQQVINVCLPLEVQYSCLYWAHHICEAGMVPEDDGDVHKFLSRHFLHWLEALSLTGLSSWAPKIIQDLQSVLPVGNTNLAQLLQDAMRLTLANLPIIDSHPLQLYSSVLAFAPKNSIIRQLFQRYMLELFSLVPETQDDWDGCLQVLEGHDNWVTCVSFSENSKILASGSNDRTVRLWLVDSGQCLWELHGHERPIVSVTFSQDSKLLASVSEDGDAQLWSVESGKCIKELNRYDDWVTSVAFSFGSRLIVSTRQDQTIRLWETGNEGSSQAYKGHEGWVENVVLSPQSGLAASYSDNIVHIWRIANGQLLRDLRGHADRVTLVSFSRDSTLLASSSYDKTVRLWRTDNGECTQKLKGHDDSILSVTFSPNTRFLASSSYDGTVRLWKVDTGECLQTLEGHVRFATSMAFSADSKRLATSSWEEFIRLWDVSSGICTQIFEGHTQSVTAVVFSSDSRLIASSSHDRSVRLWRVDDGQCIRTLKGNMGPTTSVAFSIDSMFVALASSSDGSVSVWRVDNGQCIKRYTYNANSVKSIAFAADLTLLACISDFGTIILWQNEASQPIQEITVSASPSHLEFEPGNDHIITDTGSICIHGRILSDESTTHAPIPHSCGYHMSGDRCWLMWQESKILWLPASYRARRSIILGSTVATTSTSGRLVIFRLPDREPLQ</sequence>
<feature type="repeat" description="WD" evidence="3">
    <location>
        <begin position="959"/>
        <end position="1000"/>
    </location>
</feature>
<evidence type="ECO:0000256" key="3">
    <source>
        <dbReference type="PROSITE-ProRule" id="PRU00221"/>
    </source>
</evidence>